<dbReference type="Gene3D" id="3.80.10.10">
    <property type="entry name" value="Ribonuclease Inhibitor"/>
    <property type="match status" value="1"/>
</dbReference>
<evidence type="ECO:0000256" key="4">
    <source>
        <dbReference type="ARBA" id="ARBA00023136"/>
    </source>
</evidence>
<protein>
    <submittedName>
        <fullName evidence="7">Leucine-rich repeat</fullName>
    </submittedName>
</protein>
<keyword evidence="6" id="KW-1133">Transmembrane helix</keyword>
<dbReference type="Pfam" id="PF00560">
    <property type="entry name" value="LRR_1"/>
    <property type="match status" value="1"/>
</dbReference>
<dbReference type="InterPro" id="IPR032675">
    <property type="entry name" value="LRR_dom_sf"/>
</dbReference>
<keyword evidence="4 6" id="KW-0472">Membrane</keyword>
<feature type="compositionally biased region" description="Basic and acidic residues" evidence="5">
    <location>
        <begin position="35"/>
        <end position="53"/>
    </location>
</feature>
<feature type="compositionally biased region" description="Acidic residues" evidence="5">
    <location>
        <begin position="75"/>
        <end position="91"/>
    </location>
</feature>
<feature type="compositionally biased region" description="Polar residues" evidence="5">
    <location>
        <begin position="435"/>
        <end position="446"/>
    </location>
</feature>
<reference evidence="7" key="1">
    <citation type="submission" date="2020-06" db="EMBL/GenBank/DDBJ databases">
        <authorList>
            <consortium name="Plant Systems Biology data submission"/>
        </authorList>
    </citation>
    <scope>NUCLEOTIDE SEQUENCE</scope>
    <source>
        <strain evidence="7">D6</strain>
    </source>
</reference>
<evidence type="ECO:0000256" key="6">
    <source>
        <dbReference type="SAM" id="Phobius"/>
    </source>
</evidence>
<gene>
    <name evidence="7" type="ORF">SEMRO_94_G049060.1</name>
</gene>
<feature type="compositionally biased region" description="Polar residues" evidence="5">
    <location>
        <begin position="523"/>
        <end position="537"/>
    </location>
</feature>
<dbReference type="Proteomes" id="UP001153069">
    <property type="component" value="Unassembled WGS sequence"/>
</dbReference>
<evidence type="ECO:0000256" key="5">
    <source>
        <dbReference type="SAM" id="MobiDB-lite"/>
    </source>
</evidence>
<keyword evidence="6" id="KW-0812">Transmembrane</keyword>
<keyword evidence="2" id="KW-0732">Signal</keyword>
<name>A0A9N8DHL5_9STRA</name>
<comment type="subcellular location">
    <subcellularLocation>
        <location evidence="1">Membrane</location>
    </subcellularLocation>
</comment>
<dbReference type="SUPFAM" id="SSF52058">
    <property type="entry name" value="L domain-like"/>
    <property type="match status" value="1"/>
</dbReference>
<feature type="region of interest" description="Disordered" evidence="5">
    <location>
        <begin position="734"/>
        <end position="774"/>
    </location>
</feature>
<feature type="compositionally biased region" description="Low complexity" evidence="5">
    <location>
        <begin position="746"/>
        <end position="755"/>
    </location>
</feature>
<feature type="compositionally biased region" description="Basic and acidic residues" evidence="5">
    <location>
        <begin position="451"/>
        <end position="468"/>
    </location>
</feature>
<feature type="compositionally biased region" description="Basic residues" evidence="5">
    <location>
        <begin position="24"/>
        <end position="34"/>
    </location>
</feature>
<feature type="compositionally biased region" description="Low complexity" evidence="5">
    <location>
        <begin position="422"/>
        <end position="434"/>
    </location>
</feature>
<feature type="region of interest" description="Disordered" evidence="5">
    <location>
        <begin position="512"/>
        <end position="543"/>
    </location>
</feature>
<dbReference type="GO" id="GO:0016020">
    <property type="term" value="C:membrane"/>
    <property type="evidence" value="ECO:0007669"/>
    <property type="project" value="UniProtKB-SubCell"/>
</dbReference>
<feature type="compositionally biased region" description="Low complexity" evidence="5">
    <location>
        <begin position="279"/>
        <end position="297"/>
    </location>
</feature>
<feature type="transmembrane region" description="Helical" evidence="6">
    <location>
        <begin position="585"/>
        <end position="608"/>
    </location>
</feature>
<dbReference type="AlphaFoldDB" id="A0A9N8DHL5"/>
<feature type="region of interest" description="Disordered" evidence="5">
    <location>
        <begin position="1"/>
        <end position="496"/>
    </location>
</feature>
<evidence type="ECO:0000256" key="2">
    <source>
        <dbReference type="ARBA" id="ARBA00022729"/>
    </source>
</evidence>
<dbReference type="PANTHER" id="PTHR47988">
    <property type="entry name" value="SOMATIC EMBRYOGENESIS RECEPTOR KINASE 1"/>
    <property type="match status" value="1"/>
</dbReference>
<evidence type="ECO:0000256" key="3">
    <source>
        <dbReference type="ARBA" id="ARBA00022737"/>
    </source>
</evidence>
<sequence length="975" mass="106126">MSKDEELPTAIEDEETELDTSAKGAKKKKKKKKRQDTAEHDDPEESHHDHGEPDLVEEELTSKKKKKKKKRLDESEAEIEAEDDGDAADEEAISKKKKKKKTKLVDDEMEADVPEDDESTIRKKKKKKKQQQSDGMDEEVEGETALVDEEEVASKKKKKQKHQRLDENIDMGGEAALMVEEATRKKKKKKKKEQLLEEQELEEQQQLPDPADDDDDIASTKKKKTEAPADDEDESTISKNKKTKKKHSDVEANDEAMDASSSSKKKKKKKVAAMDEQSEVATSPETETPTEPPAVASSSKPGAYAESSEADSTGKKGKRRATSSAIPGAHAEQGRPPRPSKMTVVAAAGISSTIKASHRDLDNSANLVQRERAAADPLEELPGARPGLADRAKSKQLGAKSSRSMGDGSRAKSKRFSKDAPTAATTSTTSSSSSGVNRKQSSTRLSLRTLETAKLEEDSRIRATDAKSKTRQNSRRATKLGAGGGKSSAKLSSRCGRDGKAAAADVDLEAGLRHANVGPPGASRSNYDTVDTSSRDQNQPERGEEHLVQAILVEEDSEPFIAAAIQVDKTKEDSSSKPIYEHKHFSVIVGAICCLLLIIVIVIAVAVATSLGGGSNNAGGATGSAVLFTPTLAPTGISPDFDLTRKYFESSGIVDEENWNRLYNETSPYYKALHWIVYTDQRKPGAQRIEQRYLLALLYYSTSQDGPWLACNPPQLVNTDSTCIHKKYRLQGGGNGGGGGGGGNSNGPDSGDSPDGPGGGGPRGGLPRPGGRLLQGSYDDEASVRWLSQLDECFWAGIQCAGPAKNEVAELNLEHYQLSGTLPPEIGKIPLRHIDIRGNRIRGGIPSSIRKWTKMRKMWLKENKLEGTLPNGICNLITLDELEVSENRLQGQLPTCINQLTRLQQLALNENRFSGQIPELEALNNLDKAEFDGNQFTGSIPQSFCNLELQRLTADTCANDNPRVQCDCCTHGNRC</sequence>
<organism evidence="7 8">
    <name type="scientific">Seminavis robusta</name>
    <dbReference type="NCBI Taxonomy" id="568900"/>
    <lineage>
        <taxon>Eukaryota</taxon>
        <taxon>Sar</taxon>
        <taxon>Stramenopiles</taxon>
        <taxon>Ochrophyta</taxon>
        <taxon>Bacillariophyta</taxon>
        <taxon>Bacillariophyceae</taxon>
        <taxon>Bacillariophycidae</taxon>
        <taxon>Naviculales</taxon>
        <taxon>Naviculaceae</taxon>
        <taxon>Seminavis</taxon>
    </lineage>
</organism>
<feature type="compositionally biased region" description="Gly residues" evidence="5">
    <location>
        <begin position="734"/>
        <end position="745"/>
    </location>
</feature>
<comment type="caution">
    <text evidence="7">The sequence shown here is derived from an EMBL/GenBank/DDBJ whole genome shotgun (WGS) entry which is preliminary data.</text>
</comment>
<evidence type="ECO:0000256" key="1">
    <source>
        <dbReference type="ARBA" id="ARBA00004370"/>
    </source>
</evidence>
<accession>A0A9N8DHL5</accession>
<proteinExistence type="predicted"/>
<dbReference type="FunFam" id="3.80.10.10:FF:000400">
    <property type="entry name" value="Nuclear pore complex protein NUP107"/>
    <property type="match status" value="1"/>
</dbReference>
<keyword evidence="3" id="KW-0677">Repeat</keyword>
<evidence type="ECO:0000313" key="8">
    <source>
        <dbReference type="Proteomes" id="UP001153069"/>
    </source>
</evidence>
<keyword evidence="8" id="KW-1185">Reference proteome</keyword>
<evidence type="ECO:0000313" key="7">
    <source>
        <dbReference type="EMBL" id="CAB9500894.1"/>
    </source>
</evidence>
<dbReference type="EMBL" id="CAICTM010000093">
    <property type="protein sequence ID" value="CAB9500894.1"/>
    <property type="molecule type" value="Genomic_DNA"/>
</dbReference>
<feature type="compositionally biased region" description="Basic residues" evidence="5">
    <location>
        <begin position="469"/>
        <end position="478"/>
    </location>
</feature>
<feature type="compositionally biased region" description="Acidic residues" evidence="5">
    <location>
        <begin position="135"/>
        <end position="151"/>
    </location>
</feature>
<feature type="compositionally biased region" description="Gly residues" evidence="5">
    <location>
        <begin position="756"/>
        <end position="768"/>
    </location>
</feature>
<dbReference type="InterPro" id="IPR001611">
    <property type="entry name" value="Leu-rich_rpt"/>
</dbReference>
<feature type="compositionally biased region" description="Acidic residues" evidence="5">
    <location>
        <begin position="107"/>
        <end position="118"/>
    </location>
</feature>
<dbReference type="OrthoDB" id="4062651at2759"/>